<proteinExistence type="predicted"/>
<dbReference type="Proteomes" id="UP000024635">
    <property type="component" value="Unassembled WGS sequence"/>
</dbReference>
<keyword evidence="2" id="KW-1185">Reference proteome</keyword>
<organism evidence="1 2">
    <name type="scientific">Ancylostoma ceylanicum</name>
    <dbReference type="NCBI Taxonomy" id="53326"/>
    <lineage>
        <taxon>Eukaryota</taxon>
        <taxon>Metazoa</taxon>
        <taxon>Ecdysozoa</taxon>
        <taxon>Nematoda</taxon>
        <taxon>Chromadorea</taxon>
        <taxon>Rhabditida</taxon>
        <taxon>Rhabditina</taxon>
        <taxon>Rhabditomorpha</taxon>
        <taxon>Strongyloidea</taxon>
        <taxon>Ancylostomatidae</taxon>
        <taxon>Ancylostomatinae</taxon>
        <taxon>Ancylostoma</taxon>
    </lineage>
</organism>
<accession>A0A016SKJ4</accession>
<sequence length="121" mass="13070">MPDDCCTAAVKSHRRLTCSCTGLLPENIAQSRIIAVSRTTRAGSIFKRNISGLETLKQAIDSPARYYISLECSTDMSGGGLLRCGSAEIHSTRWYESGFCSSMSLLHASETQVLIYPSSGS</sequence>
<name>A0A016SKJ4_9BILA</name>
<reference evidence="2" key="1">
    <citation type="journal article" date="2015" name="Nat. Genet.">
        <title>The genome and transcriptome of the zoonotic hookworm Ancylostoma ceylanicum identify infection-specific gene families.</title>
        <authorList>
            <person name="Schwarz E.M."/>
            <person name="Hu Y."/>
            <person name="Antoshechkin I."/>
            <person name="Miller M.M."/>
            <person name="Sternberg P.W."/>
            <person name="Aroian R.V."/>
        </authorList>
    </citation>
    <scope>NUCLEOTIDE SEQUENCE</scope>
    <source>
        <strain evidence="2">HY135</strain>
    </source>
</reference>
<protein>
    <submittedName>
        <fullName evidence="1">Uncharacterized protein</fullName>
    </submittedName>
</protein>
<dbReference type="AlphaFoldDB" id="A0A016SKJ4"/>
<comment type="caution">
    <text evidence="1">The sequence shown here is derived from an EMBL/GenBank/DDBJ whole genome shotgun (WGS) entry which is preliminary data.</text>
</comment>
<evidence type="ECO:0000313" key="1">
    <source>
        <dbReference type="EMBL" id="EYB90877.1"/>
    </source>
</evidence>
<dbReference type="EMBL" id="JARK01001549">
    <property type="protein sequence ID" value="EYB90877.1"/>
    <property type="molecule type" value="Genomic_DNA"/>
</dbReference>
<evidence type="ECO:0000313" key="2">
    <source>
        <dbReference type="Proteomes" id="UP000024635"/>
    </source>
</evidence>
<gene>
    <name evidence="1" type="primary">Acey_s0213.g2308</name>
    <name evidence="1" type="ORF">Y032_0213g2308</name>
</gene>